<evidence type="ECO:0000259" key="1">
    <source>
        <dbReference type="PROSITE" id="PS50011"/>
    </source>
</evidence>
<protein>
    <recommendedName>
        <fullName evidence="1">Protein kinase domain-containing protein</fullName>
    </recommendedName>
</protein>
<dbReference type="PROSITE" id="PS50011">
    <property type="entry name" value="PROTEIN_KINASE_DOM"/>
    <property type="match status" value="1"/>
</dbReference>
<dbReference type="EMBL" id="JAGDFM010000166">
    <property type="protein sequence ID" value="KAG7383821.1"/>
    <property type="molecule type" value="Genomic_DNA"/>
</dbReference>
<keyword evidence="3" id="KW-1185">Reference proteome</keyword>
<comment type="caution">
    <text evidence="2">The sequence shown here is derived from an EMBL/GenBank/DDBJ whole genome shotgun (WGS) entry which is preliminary data.</text>
</comment>
<dbReference type="GO" id="GO:0005524">
    <property type="term" value="F:ATP binding"/>
    <property type="evidence" value="ECO:0007669"/>
    <property type="project" value="InterPro"/>
</dbReference>
<gene>
    <name evidence="2" type="ORF">PHYPSEUDO_003304</name>
</gene>
<dbReference type="Pfam" id="PF12937">
    <property type="entry name" value="F-box-like"/>
    <property type="match status" value="1"/>
</dbReference>
<sequence>MSGLSSVPPTANPILAALRRSSTAVIDGEALAVVPDGELDEGEEGIILHVFSFLVTAQDLESMASVSKKWHELVNRPSLYQSLPSVASDGSVNWANFKNLGIKYKGTEGECFKCLERSTGRILAMKKIRSFPEGEGVPYYLVRELAVLKGMEHDHVTSLELACLTENDLHTFFPYVDKTLHDVINPTGDLEGGCALPEAAVRTL</sequence>
<dbReference type="OrthoDB" id="62452at2759"/>
<organism evidence="2 3">
    <name type="scientific">Phytophthora pseudosyringae</name>
    <dbReference type="NCBI Taxonomy" id="221518"/>
    <lineage>
        <taxon>Eukaryota</taxon>
        <taxon>Sar</taxon>
        <taxon>Stramenopiles</taxon>
        <taxon>Oomycota</taxon>
        <taxon>Peronosporomycetes</taxon>
        <taxon>Peronosporales</taxon>
        <taxon>Peronosporaceae</taxon>
        <taxon>Phytophthora</taxon>
    </lineage>
</organism>
<dbReference type="InterPro" id="IPR000719">
    <property type="entry name" value="Prot_kinase_dom"/>
</dbReference>
<dbReference type="CDD" id="cd09917">
    <property type="entry name" value="F-box_SF"/>
    <property type="match status" value="1"/>
</dbReference>
<name>A0A8T1VRP3_9STRA</name>
<dbReference type="InterPro" id="IPR001810">
    <property type="entry name" value="F-box_dom"/>
</dbReference>
<dbReference type="AlphaFoldDB" id="A0A8T1VRP3"/>
<feature type="domain" description="Protein kinase" evidence="1">
    <location>
        <begin position="97"/>
        <end position="204"/>
    </location>
</feature>
<dbReference type="Pfam" id="PF00069">
    <property type="entry name" value="Pkinase"/>
    <property type="match status" value="1"/>
</dbReference>
<evidence type="ECO:0000313" key="3">
    <source>
        <dbReference type="Proteomes" id="UP000694044"/>
    </source>
</evidence>
<dbReference type="Proteomes" id="UP000694044">
    <property type="component" value="Unassembled WGS sequence"/>
</dbReference>
<reference evidence="2" key="1">
    <citation type="submission" date="2021-02" db="EMBL/GenBank/DDBJ databases">
        <authorList>
            <person name="Palmer J.M."/>
        </authorList>
    </citation>
    <scope>NUCLEOTIDE SEQUENCE</scope>
    <source>
        <strain evidence="2">SCRP734</strain>
    </source>
</reference>
<accession>A0A8T1VRP3</accession>
<evidence type="ECO:0000313" key="2">
    <source>
        <dbReference type="EMBL" id="KAG7383821.1"/>
    </source>
</evidence>
<proteinExistence type="predicted"/>
<dbReference type="GO" id="GO:0004672">
    <property type="term" value="F:protein kinase activity"/>
    <property type="evidence" value="ECO:0007669"/>
    <property type="project" value="InterPro"/>
</dbReference>